<dbReference type="Proteomes" id="UP000286931">
    <property type="component" value="Unassembled WGS sequence"/>
</dbReference>
<protein>
    <submittedName>
        <fullName evidence="9">ABC transporter permease</fullName>
    </submittedName>
</protein>
<evidence type="ECO:0000256" key="7">
    <source>
        <dbReference type="RuleBase" id="RU363032"/>
    </source>
</evidence>
<evidence type="ECO:0000256" key="2">
    <source>
        <dbReference type="ARBA" id="ARBA00022448"/>
    </source>
</evidence>
<comment type="subcellular location">
    <subcellularLocation>
        <location evidence="1 7">Cell membrane</location>
        <topology evidence="1 7">Multi-pass membrane protein</topology>
    </subcellularLocation>
</comment>
<evidence type="ECO:0000256" key="1">
    <source>
        <dbReference type="ARBA" id="ARBA00004651"/>
    </source>
</evidence>
<keyword evidence="2 7" id="KW-0813">Transport</keyword>
<dbReference type="GO" id="GO:0055085">
    <property type="term" value="P:transmembrane transport"/>
    <property type="evidence" value="ECO:0007669"/>
    <property type="project" value="InterPro"/>
</dbReference>
<evidence type="ECO:0000313" key="9">
    <source>
        <dbReference type="EMBL" id="GCE00763.1"/>
    </source>
</evidence>
<keyword evidence="6 7" id="KW-0472">Membrane</keyword>
<accession>A0A401Z1K0</accession>
<feature type="transmembrane region" description="Helical" evidence="7">
    <location>
        <begin position="249"/>
        <end position="274"/>
    </location>
</feature>
<feature type="domain" description="ABC transmembrane type-1" evidence="8">
    <location>
        <begin position="86"/>
        <end position="275"/>
    </location>
</feature>
<evidence type="ECO:0000256" key="4">
    <source>
        <dbReference type="ARBA" id="ARBA00022692"/>
    </source>
</evidence>
<dbReference type="PANTHER" id="PTHR43386:SF25">
    <property type="entry name" value="PEPTIDE ABC TRANSPORTER PERMEASE PROTEIN"/>
    <property type="match status" value="1"/>
</dbReference>
<dbReference type="InterPro" id="IPR000515">
    <property type="entry name" value="MetI-like"/>
</dbReference>
<dbReference type="SUPFAM" id="SSF161098">
    <property type="entry name" value="MetI-like"/>
    <property type="match status" value="1"/>
</dbReference>
<keyword evidence="3" id="KW-1003">Cell membrane</keyword>
<dbReference type="GO" id="GO:0005886">
    <property type="term" value="C:plasma membrane"/>
    <property type="evidence" value="ECO:0007669"/>
    <property type="project" value="UniProtKB-SubCell"/>
</dbReference>
<comment type="caution">
    <text evidence="9">The sequence shown here is derived from an EMBL/GenBank/DDBJ whole genome shotgun (WGS) entry which is preliminary data.</text>
</comment>
<reference evidence="9 10" key="1">
    <citation type="submission" date="2018-12" db="EMBL/GenBank/DDBJ databases">
        <title>Draft genome sequence of Embleya hyalina NBRC 13850T.</title>
        <authorList>
            <person name="Komaki H."/>
            <person name="Hosoyama A."/>
            <person name="Kimura A."/>
            <person name="Ichikawa N."/>
            <person name="Tamura T."/>
        </authorList>
    </citation>
    <scope>NUCLEOTIDE SEQUENCE [LARGE SCALE GENOMIC DNA]</scope>
    <source>
        <strain evidence="9 10">NBRC 13850</strain>
    </source>
</reference>
<dbReference type="CDD" id="cd06261">
    <property type="entry name" value="TM_PBP2"/>
    <property type="match status" value="1"/>
</dbReference>
<keyword evidence="4 7" id="KW-0812">Transmembrane</keyword>
<proteinExistence type="inferred from homology"/>
<evidence type="ECO:0000256" key="6">
    <source>
        <dbReference type="ARBA" id="ARBA00023136"/>
    </source>
</evidence>
<feature type="transmembrane region" description="Helical" evidence="7">
    <location>
        <begin position="207"/>
        <end position="229"/>
    </location>
</feature>
<evidence type="ECO:0000256" key="3">
    <source>
        <dbReference type="ARBA" id="ARBA00022475"/>
    </source>
</evidence>
<dbReference type="InterPro" id="IPR035906">
    <property type="entry name" value="MetI-like_sf"/>
</dbReference>
<keyword evidence="5 7" id="KW-1133">Transmembrane helix</keyword>
<gene>
    <name evidence="9" type="ORF">EHYA_08489</name>
</gene>
<dbReference type="RefSeq" id="WP_126642464.1">
    <property type="nucleotide sequence ID" value="NZ_BIFH01000042.1"/>
</dbReference>
<dbReference type="PROSITE" id="PS50928">
    <property type="entry name" value="ABC_TM1"/>
    <property type="match status" value="1"/>
</dbReference>
<keyword evidence="10" id="KW-1185">Reference proteome</keyword>
<name>A0A401Z1K0_9ACTN</name>
<dbReference type="Pfam" id="PF00528">
    <property type="entry name" value="BPD_transp_1"/>
    <property type="match status" value="1"/>
</dbReference>
<dbReference type="OrthoDB" id="9812701at2"/>
<evidence type="ECO:0000313" key="10">
    <source>
        <dbReference type="Proteomes" id="UP000286931"/>
    </source>
</evidence>
<comment type="similarity">
    <text evidence="7">Belongs to the binding-protein-dependent transport system permease family.</text>
</comment>
<dbReference type="AlphaFoldDB" id="A0A401Z1K0"/>
<feature type="transmembrane region" description="Helical" evidence="7">
    <location>
        <begin position="25"/>
        <end position="42"/>
    </location>
</feature>
<sequence length="287" mass="29462">MSATASLLAHPRVGRAARAARLRPGAVPALVVVTCAVLAALWPDLLTDHSPDTTAPARALRPPDTEHLFGTDQLGRDVYARVVYGARLSLEIGVGATVIGSVVGTVIGLVAGLGGRAADAVSMRATDVLTAFPELLLALLVITVTGPGTTNVLVSIGVASVPGYARLVRSRALVVRRADFVEAGVALGVSRPALVLRHILPNTVGPLLVLASIGTGTAVVSGAALSYLGMGPRPPAAEWGVMLADGQDFVQTAWWITVFPGLAVAAVVMAVTVLGRTLRERGTEATR</sequence>
<feature type="transmembrane region" description="Helical" evidence="7">
    <location>
        <begin position="92"/>
        <end position="113"/>
    </location>
</feature>
<evidence type="ECO:0000259" key="8">
    <source>
        <dbReference type="PROSITE" id="PS50928"/>
    </source>
</evidence>
<organism evidence="9 10">
    <name type="scientific">Embleya hyalina</name>
    <dbReference type="NCBI Taxonomy" id="516124"/>
    <lineage>
        <taxon>Bacteria</taxon>
        <taxon>Bacillati</taxon>
        <taxon>Actinomycetota</taxon>
        <taxon>Actinomycetes</taxon>
        <taxon>Kitasatosporales</taxon>
        <taxon>Streptomycetaceae</taxon>
        <taxon>Embleya</taxon>
    </lineage>
</organism>
<dbReference type="InterPro" id="IPR050366">
    <property type="entry name" value="BP-dependent_transpt_permease"/>
</dbReference>
<dbReference type="EMBL" id="BIFH01000042">
    <property type="protein sequence ID" value="GCE00763.1"/>
    <property type="molecule type" value="Genomic_DNA"/>
</dbReference>
<dbReference type="PANTHER" id="PTHR43386">
    <property type="entry name" value="OLIGOPEPTIDE TRANSPORT SYSTEM PERMEASE PROTEIN APPC"/>
    <property type="match status" value="1"/>
</dbReference>
<evidence type="ECO:0000256" key="5">
    <source>
        <dbReference type="ARBA" id="ARBA00022989"/>
    </source>
</evidence>
<dbReference type="Gene3D" id="1.10.3720.10">
    <property type="entry name" value="MetI-like"/>
    <property type="match status" value="1"/>
</dbReference>